<proteinExistence type="predicted"/>
<evidence type="ECO:0008006" key="4">
    <source>
        <dbReference type="Google" id="ProtNLM"/>
    </source>
</evidence>
<reference evidence="2 3" key="1">
    <citation type="submission" date="2023-10" db="EMBL/GenBank/DDBJ databases">
        <title>Virgibacillus halophilus 5B73C genome.</title>
        <authorList>
            <person name="Miliotis G."/>
            <person name="Sengupta P."/>
            <person name="Hameed A."/>
            <person name="Chuvochina M."/>
            <person name="Mcdonagh F."/>
            <person name="Simpson A.C."/>
            <person name="Singh N.K."/>
            <person name="Rekha P.D."/>
            <person name="Raman K."/>
            <person name="Hugenholtz P."/>
            <person name="Venkateswaran K."/>
        </authorList>
    </citation>
    <scope>NUCLEOTIDE SEQUENCE [LARGE SCALE GENOMIC DNA]</scope>
    <source>
        <strain evidence="2 3">5B73C</strain>
    </source>
</reference>
<keyword evidence="1" id="KW-0472">Membrane</keyword>
<keyword evidence="1" id="KW-0812">Transmembrane</keyword>
<sequence length="160" mass="18465">MAKSYLRILWVILTLIPAPYLFHFYEYGQFIKHKEAPFLFLASILFVLIVGFLSCLVKIRYVVLIHILVAITSVVLAINFISDDGGQNWKKTKQEYFSVHRELGKILAKSDYEDLYREIPGEDNSLVLELKSLGLHDAYHIGQIVFLSKMQGAWPGKRNF</sequence>
<dbReference type="SUPFAM" id="SSF109854">
    <property type="entry name" value="DinB/YfiT-like putative metalloenzymes"/>
    <property type="match status" value="1"/>
</dbReference>
<protein>
    <recommendedName>
        <fullName evidence="4">DinB superfamily protein</fullName>
    </recommendedName>
</protein>
<feature type="transmembrane region" description="Helical" evidence="1">
    <location>
        <begin position="6"/>
        <end position="24"/>
    </location>
</feature>
<dbReference type="EMBL" id="JAWDIP010000003">
    <property type="protein sequence ID" value="MDY0395774.1"/>
    <property type="molecule type" value="Genomic_DNA"/>
</dbReference>
<comment type="caution">
    <text evidence="2">The sequence shown here is derived from an EMBL/GenBank/DDBJ whole genome shotgun (WGS) entry which is preliminary data.</text>
</comment>
<feature type="transmembrane region" description="Helical" evidence="1">
    <location>
        <begin position="36"/>
        <end position="53"/>
    </location>
</feature>
<evidence type="ECO:0000256" key="1">
    <source>
        <dbReference type="SAM" id="Phobius"/>
    </source>
</evidence>
<feature type="transmembrane region" description="Helical" evidence="1">
    <location>
        <begin position="59"/>
        <end position="81"/>
    </location>
</feature>
<keyword evidence="1" id="KW-1133">Transmembrane helix</keyword>
<dbReference type="Proteomes" id="UP001281447">
    <property type="component" value="Unassembled WGS sequence"/>
</dbReference>
<dbReference type="RefSeq" id="WP_390358075.1">
    <property type="nucleotide sequence ID" value="NZ_JBHUIZ010000018.1"/>
</dbReference>
<organism evidence="2 3">
    <name type="scientific">Tigheibacillus halophilus</name>
    <dbReference type="NCBI Taxonomy" id="361280"/>
    <lineage>
        <taxon>Bacteria</taxon>
        <taxon>Bacillati</taxon>
        <taxon>Bacillota</taxon>
        <taxon>Bacilli</taxon>
        <taxon>Bacillales</taxon>
        <taxon>Bacillaceae</taxon>
        <taxon>Tigheibacillus</taxon>
    </lineage>
</organism>
<dbReference type="InterPro" id="IPR034660">
    <property type="entry name" value="DinB/YfiT-like"/>
</dbReference>
<accession>A0ABU5C8V7</accession>
<keyword evidence="3" id="KW-1185">Reference proteome</keyword>
<gene>
    <name evidence="2" type="ORF">RWE15_16790</name>
</gene>
<evidence type="ECO:0000313" key="2">
    <source>
        <dbReference type="EMBL" id="MDY0395774.1"/>
    </source>
</evidence>
<evidence type="ECO:0000313" key="3">
    <source>
        <dbReference type="Proteomes" id="UP001281447"/>
    </source>
</evidence>
<name>A0ABU5C8V7_9BACI</name>